<evidence type="ECO:0000259" key="10">
    <source>
        <dbReference type="Pfam" id="PF05193"/>
    </source>
</evidence>
<keyword evidence="4" id="KW-0378">Hydrolase</keyword>
<dbReference type="GO" id="GO:0004222">
    <property type="term" value="F:metalloendopeptidase activity"/>
    <property type="evidence" value="ECO:0007669"/>
    <property type="project" value="InterPro"/>
</dbReference>
<dbReference type="AlphaFoldDB" id="A0A1B6EQI4"/>
<dbReference type="InterPro" id="IPR001431">
    <property type="entry name" value="Pept_M16_Zn_BS"/>
</dbReference>
<feature type="domain" description="Peptidase M16 C-terminal" evidence="10">
    <location>
        <begin position="295"/>
        <end position="477"/>
    </location>
</feature>
<keyword evidence="6" id="KW-0482">Metalloprotease</keyword>
<dbReference type="PANTHER" id="PTHR43690">
    <property type="entry name" value="NARDILYSIN"/>
    <property type="match status" value="1"/>
</dbReference>
<evidence type="ECO:0008006" key="14">
    <source>
        <dbReference type="Google" id="ProtNLM"/>
    </source>
</evidence>
<dbReference type="InterPro" id="IPR011765">
    <property type="entry name" value="Pept_M16_N"/>
</dbReference>
<dbReference type="InterPro" id="IPR054734">
    <property type="entry name" value="PqqF-like_C_4"/>
</dbReference>
<dbReference type="InterPro" id="IPR050626">
    <property type="entry name" value="Peptidase_M16"/>
</dbReference>
<sequence length="1086" mass="124296">MLFRLIKKQISKGLSGIMAKRLKVDKISSHNADENETINLPISNSFSNNKNGQVNVSEGFAVLPPPNKSESDKKDYSVIRLPNGLTALLISDKSNILHLEDLNESSDGTSVESESEASDEETDGNSIDSDDVQNPIKGGCEEKLAACGLCIGVGSFSDPENIPGLAHFLEHMIFMGSEKFPKENEFDVYIKKKGGSDNASTECEYTTFYFDCHEAHLHGAMDIFSQLFISPLMKRESMTKEREAIESEFQMSLPSDESRRSQLLCSLADKHNPANKFMWGNLITLKDNVKDDDLYKAVHDFRLRHYSAHRMTLAVQARLPLEVLEKWVVECFQGVPNNGLSHDEFLLSAPPFQPKEFHKLYIVEPVKNINHLDLTWVMPSTLKMYKSKPLNYMSWVIGHEGKGSLLSYLRKKLWGFGVTVSSGGDGTEENSIYTLFSISLHLTPEGVKHIEEVLISVFKYIKMFQGVGPQERLFNEMQCIAETSFRFFEEVSSSDNVEQLSENMHFYPSTDYITGMELYFEYDPQLIQSFLKELKPDNVNIMISSKLVAATEILNQVEKWFGTKYQSKDIPKEWLDNWNNVEASEDFHLPNENVFIPTDFTILPNENAEEFPKNIVKDDILELWYKQDATFKLPHAFCCLHFISPLPHESAQNSAMLDLFIYILRQSLVEELYPANVAQLNYSFHSGEKGLVVILNGFNEKLKTLLYTIIKGIKSLQTDLDKDLVFAMKDELKRSYSNSNLKTSFLVREVRMSILLENYWTALNKEEALEGVTLEKLKNFISHYFEKLYIQCLIQGNISKNEAIEFGEIVKNELACKSLSANTVPDIRVNELPSGEKHCVVQSFNTQDTNSVVTNYYQSGLGTIQESCVIEFLLMMMEEPIFDTLRTKQQLGYDVSCSLRDTFGVLGFSVSVHCQSDRNTVEFVESRITQFLTDFLKILKETSPEEFSEVQESLIKLKKCADIHLKEEVKRNWDEIKLETYVFDRHHKEREYIEKLTLDNVIKWFEVVAGIHDTPKFKKLSTQVVGKQQINEVLLTNNIKNESEKIEYVFKKELTFIPQKDTGGKFISNIKNFKDSLCLYPAHKIV</sequence>
<evidence type="ECO:0000256" key="8">
    <source>
        <dbReference type="SAM" id="MobiDB-lite"/>
    </source>
</evidence>
<dbReference type="Gene3D" id="3.30.830.10">
    <property type="entry name" value="Metalloenzyme, LuxS/M16 peptidase-like"/>
    <property type="match status" value="4"/>
</dbReference>
<dbReference type="GO" id="GO:0006508">
    <property type="term" value="P:proteolysis"/>
    <property type="evidence" value="ECO:0007669"/>
    <property type="project" value="UniProtKB-KW"/>
</dbReference>
<feature type="compositionally biased region" description="Acidic residues" evidence="8">
    <location>
        <begin position="113"/>
        <end position="131"/>
    </location>
</feature>
<dbReference type="Pfam" id="PF05193">
    <property type="entry name" value="Peptidase_M16_C"/>
    <property type="match status" value="1"/>
</dbReference>
<keyword evidence="3" id="KW-0479">Metal-binding</keyword>
<dbReference type="PROSITE" id="PS00143">
    <property type="entry name" value="INSULINASE"/>
    <property type="match status" value="1"/>
</dbReference>
<feature type="domain" description="Coenzyme PQQ synthesis protein F-like C-terminal lobe" evidence="12">
    <location>
        <begin position="874"/>
        <end position="973"/>
    </location>
</feature>
<gene>
    <name evidence="13" type="ORF">g.28620</name>
</gene>
<dbReference type="Pfam" id="PF16187">
    <property type="entry name" value="Peptidase_M16_M"/>
    <property type="match status" value="1"/>
</dbReference>
<evidence type="ECO:0000313" key="13">
    <source>
        <dbReference type="EMBL" id="JAS40204.1"/>
    </source>
</evidence>
<keyword evidence="5" id="KW-0862">Zinc</keyword>
<protein>
    <recommendedName>
        <fullName evidence="14">Nardilysin</fullName>
    </recommendedName>
</protein>
<dbReference type="Pfam" id="PF00675">
    <property type="entry name" value="Peptidase_M16"/>
    <property type="match status" value="1"/>
</dbReference>
<reference evidence="13" key="1">
    <citation type="submission" date="2015-11" db="EMBL/GenBank/DDBJ databases">
        <title>De novo transcriptome assembly of four potential Pierce s Disease insect vectors from Arizona vineyards.</title>
        <authorList>
            <person name="Tassone E.E."/>
        </authorList>
    </citation>
    <scope>NUCLEOTIDE SEQUENCE</scope>
</reference>
<accession>A0A1B6EQI4</accession>
<proteinExistence type="inferred from homology"/>
<comment type="similarity">
    <text evidence="1 7">Belongs to the peptidase M16 family.</text>
</comment>
<dbReference type="PANTHER" id="PTHR43690:SF18">
    <property type="entry name" value="INSULIN-DEGRADING ENZYME-RELATED"/>
    <property type="match status" value="1"/>
</dbReference>
<dbReference type="InterPro" id="IPR032632">
    <property type="entry name" value="Peptidase_M16_M"/>
</dbReference>
<keyword evidence="2" id="KW-0645">Protease</keyword>
<dbReference type="GO" id="GO:0046872">
    <property type="term" value="F:metal ion binding"/>
    <property type="evidence" value="ECO:0007669"/>
    <property type="project" value="UniProtKB-KW"/>
</dbReference>
<organism evidence="13">
    <name type="scientific">Cuerna arida</name>
    <dbReference type="NCBI Taxonomy" id="1464854"/>
    <lineage>
        <taxon>Eukaryota</taxon>
        <taxon>Metazoa</taxon>
        <taxon>Ecdysozoa</taxon>
        <taxon>Arthropoda</taxon>
        <taxon>Hexapoda</taxon>
        <taxon>Insecta</taxon>
        <taxon>Pterygota</taxon>
        <taxon>Neoptera</taxon>
        <taxon>Paraneoptera</taxon>
        <taxon>Hemiptera</taxon>
        <taxon>Auchenorrhyncha</taxon>
        <taxon>Membracoidea</taxon>
        <taxon>Cicadellidae</taxon>
        <taxon>Cicadellinae</taxon>
        <taxon>Proconiini</taxon>
        <taxon>Cuerna</taxon>
    </lineage>
</organism>
<dbReference type="Pfam" id="PF22456">
    <property type="entry name" value="PqqF-like_C_4"/>
    <property type="match status" value="1"/>
</dbReference>
<dbReference type="GO" id="GO:0005737">
    <property type="term" value="C:cytoplasm"/>
    <property type="evidence" value="ECO:0007669"/>
    <property type="project" value="UniProtKB-ARBA"/>
</dbReference>
<evidence type="ECO:0000256" key="6">
    <source>
        <dbReference type="ARBA" id="ARBA00023049"/>
    </source>
</evidence>
<dbReference type="SUPFAM" id="SSF63411">
    <property type="entry name" value="LuxS/MPP-like metallohydrolase"/>
    <property type="match status" value="4"/>
</dbReference>
<evidence type="ECO:0000256" key="4">
    <source>
        <dbReference type="ARBA" id="ARBA00022801"/>
    </source>
</evidence>
<evidence type="ECO:0000256" key="2">
    <source>
        <dbReference type="ARBA" id="ARBA00022670"/>
    </source>
</evidence>
<dbReference type="InterPro" id="IPR011249">
    <property type="entry name" value="Metalloenz_LuxS/M16"/>
</dbReference>
<dbReference type="InterPro" id="IPR007863">
    <property type="entry name" value="Peptidase_M16_C"/>
</dbReference>
<feature type="region of interest" description="Disordered" evidence="8">
    <location>
        <begin position="101"/>
        <end position="135"/>
    </location>
</feature>
<dbReference type="FunFam" id="3.30.830.10:FF:000005">
    <property type="entry name" value="nardilysin isoform X1"/>
    <property type="match status" value="1"/>
</dbReference>
<evidence type="ECO:0000259" key="12">
    <source>
        <dbReference type="Pfam" id="PF22456"/>
    </source>
</evidence>
<dbReference type="EMBL" id="GECZ01029565">
    <property type="protein sequence ID" value="JAS40204.1"/>
    <property type="molecule type" value="Transcribed_RNA"/>
</dbReference>
<evidence type="ECO:0000256" key="7">
    <source>
        <dbReference type="RuleBase" id="RU004447"/>
    </source>
</evidence>
<feature type="domain" description="Peptidase M16 middle/third" evidence="11">
    <location>
        <begin position="485"/>
        <end position="766"/>
    </location>
</feature>
<evidence type="ECO:0000256" key="5">
    <source>
        <dbReference type="ARBA" id="ARBA00022833"/>
    </source>
</evidence>
<name>A0A1B6EQI4_9HEMI</name>
<evidence type="ECO:0000256" key="1">
    <source>
        <dbReference type="ARBA" id="ARBA00007261"/>
    </source>
</evidence>
<evidence type="ECO:0000259" key="11">
    <source>
        <dbReference type="Pfam" id="PF16187"/>
    </source>
</evidence>
<evidence type="ECO:0000256" key="3">
    <source>
        <dbReference type="ARBA" id="ARBA00022723"/>
    </source>
</evidence>
<evidence type="ECO:0000259" key="9">
    <source>
        <dbReference type="Pfam" id="PF00675"/>
    </source>
</evidence>
<feature type="domain" description="Peptidase M16 N-terminal" evidence="9">
    <location>
        <begin position="143"/>
        <end position="266"/>
    </location>
</feature>